<evidence type="ECO:0008006" key="3">
    <source>
        <dbReference type="Google" id="ProtNLM"/>
    </source>
</evidence>
<evidence type="ECO:0000313" key="2">
    <source>
        <dbReference type="Proteomes" id="UP000317933"/>
    </source>
</evidence>
<accession>A0A502HPD2</accession>
<organism evidence="1 2">
    <name type="scientific">Pseudomonas arsenicoxydans</name>
    <dbReference type="NCBI Taxonomy" id="702115"/>
    <lineage>
        <taxon>Bacteria</taxon>
        <taxon>Pseudomonadati</taxon>
        <taxon>Pseudomonadota</taxon>
        <taxon>Gammaproteobacteria</taxon>
        <taxon>Pseudomonadales</taxon>
        <taxon>Pseudomonadaceae</taxon>
        <taxon>Pseudomonas</taxon>
    </lineage>
</organism>
<reference evidence="1 2" key="1">
    <citation type="journal article" date="2019" name="Environ. Microbiol.">
        <title>Species interactions and distinct microbial communities in high Arctic permafrost affected cryosols are associated with the CH4 and CO2 gas fluxes.</title>
        <authorList>
            <person name="Altshuler I."/>
            <person name="Hamel J."/>
            <person name="Turney S."/>
            <person name="Magnuson E."/>
            <person name="Levesque R."/>
            <person name="Greer C."/>
            <person name="Whyte L.G."/>
        </authorList>
    </citation>
    <scope>NUCLEOTIDE SEQUENCE [LARGE SCALE GENOMIC DNA]</scope>
    <source>
        <strain evidence="1 2">E3</strain>
    </source>
</reference>
<comment type="caution">
    <text evidence="1">The sequence shown here is derived from an EMBL/GenBank/DDBJ whole genome shotgun (WGS) entry which is preliminary data.</text>
</comment>
<dbReference type="AlphaFoldDB" id="A0A502HPD2"/>
<protein>
    <recommendedName>
        <fullName evidence="3">Integrase</fullName>
    </recommendedName>
</protein>
<name>A0A502HPD2_9PSED</name>
<dbReference type="EMBL" id="RCZE01000010">
    <property type="protein sequence ID" value="TPG75252.1"/>
    <property type="molecule type" value="Genomic_DNA"/>
</dbReference>
<gene>
    <name evidence="1" type="ORF">EAH78_20555</name>
</gene>
<sequence>MNWTSNPFPIFPTMWVFVRCLDEGMDFPANIHVLRRLSDIDPSCRPVEMCRHAADFILESMQIKQTPWAGRYSDYTSVLHMALNWSFLVDRRPMTEWDTESLTRFLHFIKQPDDNWVAQSPAGFRFLLSGYPALTNQPINPSWRPCYRPDPKAPIVSTVMRQVHGVTFHFLQYLWRIGVRKQPAPVMAKPPETPSDKALDAANLSPLEMDWLFAHLERWRLTSPEYEMCRFMLAVARFTTIPLSGLSRDGQHVGLLSQFMTYQHPPEPVDPPRCSSWVYIDNPGAPLETERPLCTQFIGILKDYVESRGLPTGGALPDVCTLTETQSSKVMASEGVQTMIRRHRVAIADAARNDETLLDAAETAAKLAQLTFSQVRRSARANLELACKKPTTHRWSR</sequence>
<evidence type="ECO:0000313" key="1">
    <source>
        <dbReference type="EMBL" id="TPG75252.1"/>
    </source>
</evidence>
<dbReference type="RefSeq" id="WP_140669154.1">
    <property type="nucleotide sequence ID" value="NZ_RCZE01000010.1"/>
</dbReference>
<proteinExistence type="predicted"/>
<dbReference type="Proteomes" id="UP000317933">
    <property type="component" value="Unassembled WGS sequence"/>
</dbReference>